<evidence type="ECO:0000313" key="5">
    <source>
        <dbReference type="Proteomes" id="UP000323876"/>
    </source>
</evidence>
<evidence type="ECO:0000256" key="1">
    <source>
        <dbReference type="SAM" id="SignalP"/>
    </source>
</evidence>
<dbReference type="Proteomes" id="UP000323876">
    <property type="component" value="Unassembled WGS sequence"/>
</dbReference>
<feature type="signal peptide" evidence="1">
    <location>
        <begin position="1"/>
        <end position="21"/>
    </location>
</feature>
<feature type="domain" description="DUF7373" evidence="3">
    <location>
        <begin position="263"/>
        <end position="406"/>
    </location>
</feature>
<feature type="domain" description="DUF7373" evidence="2">
    <location>
        <begin position="55"/>
        <end position="258"/>
    </location>
</feature>
<name>A0A5N0EBV2_9NOCA</name>
<evidence type="ECO:0000259" key="3">
    <source>
        <dbReference type="Pfam" id="PF24092"/>
    </source>
</evidence>
<keyword evidence="1" id="KW-0732">Signal</keyword>
<feature type="chain" id="PRO_5024285115" evidence="1">
    <location>
        <begin position="22"/>
        <end position="407"/>
    </location>
</feature>
<dbReference type="InterPro" id="IPR056463">
    <property type="entry name" value="DUF7373_C"/>
</dbReference>
<protein>
    <submittedName>
        <fullName evidence="4">Uncharacterized protein</fullName>
    </submittedName>
</protein>
<reference evidence="4 5" key="1">
    <citation type="submission" date="2019-09" db="EMBL/GenBank/DDBJ databases">
        <authorList>
            <person name="Wang X."/>
        </authorList>
    </citation>
    <scope>NUCLEOTIDE SEQUENCE [LARGE SCALE GENOMIC DNA]</scope>
    <source>
        <strain evidence="4 5">CICC 11023</strain>
    </source>
</reference>
<dbReference type="RefSeq" id="WP_150404191.1">
    <property type="nucleotide sequence ID" value="NZ_VXLC01000012.1"/>
</dbReference>
<dbReference type="Pfam" id="PF24092">
    <property type="entry name" value="DUF7373_C"/>
    <property type="match status" value="1"/>
</dbReference>
<dbReference type="PROSITE" id="PS51257">
    <property type="entry name" value="PROKAR_LIPOPROTEIN"/>
    <property type="match status" value="1"/>
</dbReference>
<organism evidence="4 5">
    <name type="scientific">Nocardia colli</name>
    <dbReference type="NCBI Taxonomy" id="2545717"/>
    <lineage>
        <taxon>Bacteria</taxon>
        <taxon>Bacillati</taxon>
        <taxon>Actinomycetota</taxon>
        <taxon>Actinomycetes</taxon>
        <taxon>Mycobacteriales</taxon>
        <taxon>Nocardiaceae</taxon>
        <taxon>Nocardia</taxon>
    </lineage>
</organism>
<proteinExistence type="predicted"/>
<comment type="caution">
    <text evidence="4">The sequence shown here is derived from an EMBL/GenBank/DDBJ whole genome shotgun (WGS) entry which is preliminary data.</text>
</comment>
<evidence type="ECO:0000313" key="4">
    <source>
        <dbReference type="EMBL" id="KAA8886446.1"/>
    </source>
</evidence>
<accession>A0A5N0EBV2</accession>
<sequence>MRRAFVLSFAALLTASLTACGSIVAGSFQPAEVDIRNLDTGSYPTEPPNAHDDDYRPDFTSMPHIAAMRLSDYVIPAYEIDPHLKYGQLPFEISRGLLPGELGSEGELKPIAERNKLLFGFKTTGFDQKTTIVPSAWPIKTTQHATAISTMVMQFPDPERATAAASQFYDADLNANREQNQPVPLPNYTSAHAHWRPGTPFLRAFLAHGSYVVAYLVSTNEPDLNALIGLAEKSYAAQLPALDQLKPLTDEELFQLPWDTDHLLSRALNPNKSERPAIGSQALYGLRGIVQYADDLSVAKQRFSAMNADRFAVSDGTIVARTPDPATAKKIVAERRTPAPAAHDADAPPNVPDSACVENKRSAMDFEIKRFTCIVAYRQYAGFVTGDQLLDVQQRAAAQYAIFANSR</sequence>
<dbReference type="EMBL" id="VXLC01000012">
    <property type="protein sequence ID" value="KAA8886446.1"/>
    <property type="molecule type" value="Genomic_DNA"/>
</dbReference>
<dbReference type="InterPro" id="IPR055797">
    <property type="entry name" value="DUF7373"/>
</dbReference>
<dbReference type="OrthoDB" id="4565228at2"/>
<gene>
    <name evidence="4" type="ORF">F3087_23465</name>
</gene>
<evidence type="ECO:0000259" key="2">
    <source>
        <dbReference type="Pfam" id="PF24088"/>
    </source>
</evidence>
<keyword evidence="5" id="KW-1185">Reference proteome</keyword>
<dbReference type="Pfam" id="PF24088">
    <property type="entry name" value="DUF7373"/>
    <property type="match status" value="1"/>
</dbReference>
<dbReference type="AlphaFoldDB" id="A0A5N0EBV2"/>